<feature type="transmembrane region" description="Helical" evidence="1">
    <location>
        <begin position="391"/>
        <end position="411"/>
    </location>
</feature>
<feature type="transmembrane region" description="Helical" evidence="1">
    <location>
        <begin position="362"/>
        <end position="385"/>
    </location>
</feature>
<dbReference type="PANTHER" id="PTHR30590:SF2">
    <property type="entry name" value="INNER MEMBRANE PROTEIN"/>
    <property type="match status" value="1"/>
</dbReference>
<gene>
    <name evidence="3" type="ORF">FHS31_003114</name>
</gene>
<evidence type="ECO:0000313" key="3">
    <source>
        <dbReference type="EMBL" id="NIJ09482.1"/>
    </source>
</evidence>
<dbReference type="PANTHER" id="PTHR30590">
    <property type="entry name" value="INNER MEMBRANE PROTEIN"/>
    <property type="match status" value="1"/>
</dbReference>
<feature type="transmembrane region" description="Helical" evidence="1">
    <location>
        <begin position="256"/>
        <end position="275"/>
    </location>
</feature>
<dbReference type="InterPro" id="IPR007349">
    <property type="entry name" value="DUF418"/>
</dbReference>
<reference evidence="3 4" key="1">
    <citation type="submission" date="2020-03" db="EMBL/GenBank/DDBJ databases">
        <title>Genomic Encyclopedia of Type Strains, Phase III (KMG-III): the genomes of soil and plant-associated and newly described type strains.</title>
        <authorList>
            <person name="Whitman W."/>
        </authorList>
    </citation>
    <scope>NUCLEOTIDE SEQUENCE [LARGE SCALE GENOMIC DNA]</scope>
    <source>
        <strain evidence="3 4">CECT 8804</strain>
    </source>
</reference>
<dbReference type="InterPro" id="IPR052529">
    <property type="entry name" value="Bact_Transport_Assoc"/>
</dbReference>
<sequence>MAEADQGAVRLAPVTGRARIEVLDMLRGIAILGIFYMNIPFMGGPLQAEFGDPRLGGWMPADKWVWSIIQVVADGTQRGTLEMLFGAGMMILTAKAMEPTGPVAVADLYLRRTMWLLVFGLVDVFLFLWPGDILHTYALASLFLFPFRKLKPRTLIILGLLWGTLGFVGGSVGYVQRVQLMHKVDAAHVAQMHHAPLAKDQKEALKEWQKKLDTLKLTPKQKKDMAEEAKARRGGFFGYVTWLDGQWIEWASQGEIFWVIEAFSTMLIGIALYKWGFIQGKRDARTYAITAIVFYAFGLGARALGVHEKLSFMPIPKTIWATDEYARLAVTIGHISLVNLLAKTRAGYKLLYPFQAAGRTAFSLYVVETFIGMWILFPGFALGYWDKWGHAGLALCATVTIFGLLIVANIYSRYFAIGPLEWAWRSLSYCKLQRFRRHDEPVQLTVVGP</sequence>
<dbReference type="RefSeq" id="WP_341786383.1">
    <property type="nucleotide sequence ID" value="NZ_JAAOZC010000011.1"/>
</dbReference>
<feature type="transmembrane region" description="Helical" evidence="1">
    <location>
        <begin position="287"/>
        <end position="305"/>
    </location>
</feature>
<proteinExistence type="predicted"/>
<keyword evidence="1" id="KW-0472">Membrane</keyword>
<organism evidence="3 4">
    <name type="scientific">Sphingomonas vulcanisoli</name>
    <dbReference type="NCBI Taxonomy" id="1658060"/>
    <lineage>
        <taxon>Bacteria</taxon>
        <taxon>Pseudomonadati</taxon>
        <taxon>Pseudomonadota</taxon>
        <taxon>Alphaproteobacteria</taxon>
        <taxon>Sphingomonadales</taxon>
        <taxon>Sphingomonadaceae</taxon>
        <taxon>Sphingomonas</taxon>
    </lineage>
</organism>
<dbReference type="Pfam" id="PF04235">
    <property type="entry name" value="DUF418"/>
    <property type="match status" value="1"/>
</dbReference>
<feature type="domain" description="DUF418" evidence="2">
    <location>
        <begin position="272"/>
        <end position="431"/>
    </location>
</feature>
<feature type="transmembrane region" description="Helical" evidence="1">
    <location>
        <begin position="155"/>
        <end position="175"/>
    </location>
</feature>
<dbReference type="Proteomes" id="UP000727456">
    <property type="component" value="Unassembled WGS sequence"/>
</dbReference>
<dbReference type="EMBL" id="JAAOZC010000011">
    <property type="protein sequence ID" value="NIJ09482.1"/>
    <property type="molecule type" value="Genomic_DNA"/>
</dbReference>
<evidence type="ECO:0000256" key="1">
    <source>
        <dbReference type="SAM" id="Phobius"/>
    </source>
</evidence>
<feature type="transmembrane region" description="Helical" evidence="1">
    <location>
        <begin position="325"/>
        <end position="342"/>
    </location>
</feature>
<protein>
    <recommendedName>
        <fullName evidence="2">DUF418 domain-containing protein</fullName>
    </recommendedName>
</protein>
<keyword evidence="1" id="KW-1133">Transmembrane helix</keyword>
<keyword evidence="1" id="KW-0812">Transmembrane</keyword>
<name>A0ABX0TVE4_9SPHN</name>
<evidence type="ECO:0000259" key="2">
    <source>
        <dbReference type="Pfam" id="PF04235"/>
    </source>
</evidence>
<accession>A0ABX0TVE4</accession>
<feature type="transmembrane region" description="Helical" evidence="1">
    <location>
        <begin position="25"/>
        <end position="43"/>
    </location>
</feature>
<keyword evidence="4" id="KW-1185">Reference proteome</keyword>
<comment type="caution">
    <text evidence="3">The sequence shown here is derived from an EMBL/GenBank/DDBJ whole genome shotgun (WGS) entry which is preliminary data.</text>
</comment>
<evidence type="ECO:0000313" key="4">
    <source>
        <dbReference type="Proteomes" id="UP000727456"/>
    </source>
</evidence>